<evidence type="ECO:0000256" key="2">
    <source>
        <dbReference type="SAM" id="SignalP"/>
    </source>
</evidence>
<dbReference type="GeneID" id="18935357"/>
<dbReference type="InterPro" id="IPR021109">
    <property type="entry name" value="Peptidase_aspartic_dom_sf"/>
</dbReference>
<proteinExistence type="inferred from homology"/>
<dbReference type="PRINTS" id="PR00792">
    <property type="entry name" value="PEPSIN"/>
</dbReference>
<dbReference type="GO" id="GO:0006508">
    <property type="term" value="P:proteolysis"/>
    <property type="evidence" value="ECO:0007669"/>
    <property type="project" value="InterPro"/>
</dbReference>
<dbReference type="SUPFAM" id="SSF50630">
    <property type="entry name" value="Acid proteases"/>
    <property type="match status" value="1"/>
</dbReference>
<dbReference type="GO" id="GO:0004190">
    <property type="term" value="F:aspartic-type endopeptidase activity"/>
    <property type="evidence" value="ECO:0007669"/>
    <property type="project" value="InterPro"/>
</dbReference>
<dbReference type="EMBL" id="GL883122">
    <property type="protein sequence ID" value="EGG03844.1"/>
    <property type="molecule type" value="Genomic_DNA"/>
</dbReference>
<dbReference type="KEGG" id="mlr:MELLADRAFT_89871"/>
<dbReference type="InterPro" id="IPR033121">
    <property type="entry name" value="PEPTIDASE_A1"/>
</dbReference>
<dbReference type="VEuPathDB" id="FungiDB:MELLADRAFT_89871"/>
<feature type="signal peptide" evidence="2">
    <location>
        <begin position="1"/>
        <end position="24"/>
    </location>
</feature>
<dbReference type="InParanoid" id="F4RUY1"/>
<evidence type="ECO:0000313" key="5">
    <source>
        <dbReference type="Proteomes" id="UP000001072"/>
    </source>
</evidence>
<comment type="similarity">
    <text evidence="1">Belongs to the peptidase A1 family.</text>
</comment>
<name>F4RUY1_MELLP</name>
<dbReference type="Proteomes" id="UP000001072">
    <property type="component" value="Unassembled WGS sequence"/>
</dbReference>
<accession>F4RUY1</accession>
<dbReference type="AlphaFoldDB" id="F4RUY1"/>
<sequence>MFSYFVHFRISSTLLFLSVVFVRSEQTEKVKLSIPIVNSLNLYTLNVGIGTPPTPHALGIATGSANTFAGAFNPGTFQPTPSTTNLQKPFFIPYGYGNVTGTLLTETLTFTANENSLTLPNVTIGNVSKLVSHHSSSIQQQGFDGFDGLLGLGLSSESYPRDAENIGELLTPTGIMYDREVLEEVMFGISFMPTRSAPDPNGLITFGGVNPNRFIGDLVWYPCSSYHTWDWKASISYGDATLSETELRGSFDTSYTNSPAIPRYLFDKYVVSIPGAVWDDSWLELNPAGQVNEYMLRIPRASVAEMEDLCFSSGDRKWCLVPEAQLVPDGIVPNADPAYRYGYVSPVQTADASQQNSTFVFGMKAMERFYVAFDLANYRIGLAETEWTNCTF</sequence>
<dbReference type="Pfam" id="PF00026">
    <property type="entry name" value="Asp"/>
    <property type="match status" value="1"/>
</dbReference>
<dbReference type="HOGENOM" id="CLU_038846_0_0_1"/>
<evidence type="ECO:0000313" key="4">
    <source>
        <dbReference type="EMBL" id="EGG03844.1"/>
    </source>
</evidence>
<keyword evidence="5" id="KW-1185">Reference proteome</keyword>
<dbReference type="RefSeq" id="XP_007412958.1">
    <property type="nucleotide sequence ID" value="XM_007412896.1"/>
</dbReference>
<dbReference type="PANTHER" id="PTHR47966:SF74">
    <property type="entry name" value="AGR407CP"/>
    <property type="match status" value="1"/>
</dbReference>
<reference evidence="5" key="1">
    <citation type="journal article" date="2011" name="Proc. Natl. Acad. Sci. U.S.A.">
        <title>Obligate biotrophy features unraveled by the genomic analysis of rust fungi.</title>
        <authorList>
            <person name="Duplessis S."/>
            <person name="Cuomo C.A."/>
            <person name="Lin Y.-C."/>
            <person name="Aerts A."/>
            <person name="Tisserant E."/>
            <person name="Veneault-Fourrey C."/>
            <person name="Joly D.L."/>
            <person name="Hacquard S."/>
            <person name="Amselem J."/>
            <person name="Cantarel B.L."/>
            <person name="Chiu R."/>
            <person name="Coutinho P.M."/>
            <person name="Feau N."/>
            <person name="Field M."/>
            <person name="Frey P."/>
            <person name="Gelhaye E."/>
            <person name="Goldberg J."/>
            <person name="Grabherr M.G."/>
            <person name="Kodira C.D."/>
            <person name="Kohler A."/>
            <person name="Kuees U."/>
            <person name="Lindquist E.A."/>
            <person name="Lucas S.M."/>
            <person name="Mago R."/>
            <person name="Mauceli E."/>
            <person name="Morin E."/>
            <person name="Murat C."/>
            <person name="Pangilinan J.L."/>
            <person name="Park R."/>
            <person name="Pearson M."/>
            <person name="Quesneville H."/>
            <person name="Rouhier N."/>
            <person name="Sakthikumar S."/>
            <person name="Salamov A.A."/>
            <person name="Schmutz J."/>
            <person name="Selles B."/>
            <person name="Shapiro H."/>
            <person name="Tanguay P."/>
            <person name="Tuskan G.A."/>
            <person name="Henrissat B."/>
            <person name="Van de Peer Y."/>
            <person name="Rouze P."/>
            <person name="Ellis J.G."/>
            <person name="Dodds P.N."/>
            <person name="Schein J.E."/>
            <person name="Zhong S."/>
            <person name="Hamelin R.C."/>
            <person name="Grigoriev I.V."/>
            <person name="Szabo L.J."/>
            <person name="Martin F."/>
        </authorList>
    </citation>
    <scope>NUCLEOTIDE SEQUENCE [LARGE SCALE GENOMIC DNA]</scope>
    <source>
        <strain evidence="5">98AG31 / pathotype 3-4-7</strain>
    </source>
</reference>
<dbReference type="OrthoDB" id="660550at2759"/>
<dbReference type="PANTHER" id="PTHR47966">
    <property type="entry name" value="BETA-SITE APP-CLEAVING ENZYME, ISOFORM A-RELATED"/>
    <property type="match status" value="1"/>
</dbReference>
<dbReference type="Gene3D" id="2.40.70.10">
    <property type="entry name" value="Acid Proteases"/>
    <property type="match status" value="2"/>
</dbReference>
<evidence type="ECO:0000259" key="3">
    <source>
        <dbReference type="PROSITE" id="PS51767"/>
    </source>
</evidence>
<protein>
    <submittedName>
        <fullName evidence="4">Aspartic peptidase A1</fullName>
    </submittedName>
</protein>
<dbReference type="PROSITE" id="PS51767">
    <property type="entry name" value="PEPTIDASE_A1"/>
    <property type="match status" value="1"/>
</dbReference>
<gene>
    <name evidence="4" type="ORF">MELLADRAFT_89871</name>
</gene>
<feature type="domain" description="Peptidase A1" evidence="3">
    <location>
        <begin position="43"/>
        <end position="383"/>
    </location>
</feature>
<keyword evidence="2" id="KW-0732">Signal</keyword>
<dbReference type="eggNOG" id="KOG1339">
    <property type="taxonomic scope" value="Eukaryota"/>
</dbReference>
<organism evidence="5">
    <name type="scientific">Melampsora larici-populina (strain 98AG31 / pathotype 3-4-7)</name>
    <name type="common">Poplar leaf rust fungus</name>
    <dbReference type="NCBI Taxonomy" id="747676"/>
    <lineage>
        <taxon>Eukaryota</taxon>
        <taxon>Fungi</taxon>
        <taxon>Dikarya</taxon>
        <taxon>Basidiomycota</taxon>
        <taxon>Pucciniomycotina</taxon>
        <taxon>Pucciniomycetes</taxon>
        <taxon>Pucciniales</taxon>
        <taxon>Melampsoraceae</taxon>
        <taxon>Melampsora</taxon>
    </lineage>
</organism>
<feature type="chain" id="PRO_5003321800" evidence="2">
    <location>
        <begin position="25"/>
        <end position="392"/>
    </location>
</feature>
<evidence type="ECO:0000256" key="1">
    <source>
        <dbReference type="ARBA" id="ARBA00007447"/>
    </source>
</evidence>
<dbReference type="InterPro" id="IPR001461">
    <property type="entry name" value="Aspartic_peptidase_A1"/>
</dbReference>